<protein>
    <submittedName>
        <fullName evidence="1">Uncharacterized protein</fullName>
    </submittedName>
</protein>
<gene>
    <name evidence="1" type="ORF">LCGC14_2667530</name>
</gene>
<dbReference type="AlphaFoldDB" id="A0A0F8ZQ69"/>
<comment type="caution">
    <text evidence="1">The sequence shown here is derived from an EMBL/GenBank/DDBJ whole genome shotgun (WGS) entry which is preliminary data.</text>
</comment>
<organism evidence="1">
    <name type="scientific">marine sediment metagenome</name>
    <dbReference type="NCBI Taxonomy" id="412755"/>
    <lineage>
        <taxon>unclassified sequences</taxon>
        <taxon>metagenomes</taxon>
        <taxon>ecological metagenomes</taxon>
    </lineage>
</organism>
<dbReference type="EMBL" id="LAZR01046686">
    <property type="protein sequence ID" value="KKK95963.1"/>
    <property type="molecule type" value="Genomic_DNA"/>
</dbReference>
<name>A0A0F8ZQ69_9ZZZZ</name>
<proteinExistence type="predicted"/>
<evidence type="ECO:0000313" key="1">
    <source>
        <dbReference type="EMBL" id="KKK95963.1"/>
    </source>
</evidence>
<sequence length="116" mass="12007">MTIASFQLDPSAVALTDDEVVGKVNAASVDITRAGSVDPSARPIEVGEVGTSELAANAVTNAKAEATLAKDNLNAMSDTVRGYVKTEPVSGEFPIVSVQRDALGNLDVDYDDVAII</sequence>
<reference evidence="1" key="1">
    <citation type="journal article" date="2015" name="Nature">
        <title>Complex archaea that bridge the gap between prokaryotes and eukaryotes.</title>
        <authorList>
            <person name="Spang A."/>
            <person name="Saw J.H."/>
            <person name="Jorgensen S.L."/>
            <person name="Zaremba-Niedzwiedzka K."/>
            <person name="Martijn J."/>
            <person name="Lind A.E."/>
            <person name="van Eijk R."/>
            <person name="Schleper C."/>
            <person name="Guy L."/>
            <person name="Ettema T.J."/>
        </authorList>
    </citation>
    <scope>NUCLEOTIDE SEQUENCE</scope>
</reference>
<accession>A0A0F8ZQ69</accession>